<organism evidence="1 2">
    <name type="scientific">Lasiodiplodia mahajangana</name>
    <dbReference type="NCBI Taxonomy" id="1108764"/>
    <lineage>
        <taxon>Eukaryota</taxon>
        <taxon>Fungi</taxon>
        <taxon>Dikarya</taxon>
        <taxon>Ascomycota</taxon>
        <taxon>Pezizomycotina</taxon>
        <taxon>Dothideomycetes</taxon>
        <taxon>Dothideomycetes incertae sedis</taxon>
        <taxon>Botryosphaeriales</taxon>
        <taxon>Botryosphaeriaceae</taxon>
        <taxon>Lasiodiplodia</taxon>
    </lineage>
</organism>
<dbReference type="Proteomes" id="UP001153332">
    <property type="component" value="Unassembled WGS sequence"/>
</dbReference>
<comment type="caution">
    <text evidence="1">The sequence shown here is derived from an EMBL/GenBank/DDBJ whole genome shotgun (WGS) entry which is preliminary data.</text>
</comment>
<sequence>MPLPNTRKGDETLLGHVAANGNKETAKVLIEGGADIEENDGESRFPLYRAVEAGKVEMCLCLLELKADPNHDMAPSIGWGSLLHFAVGNGREAIVIHLLKHGADIETRDGEQNTPLLLAASTGNLAIFQHLVNAGADINVQNEWGGTPLAMASWSGYWAICQLLVDAGADIDAHNMERPPLCFAAANGHLTVCRLLVDAGADLNALTVFGENAVSVAAELGHVEVVRYLLTEGASGRPPPFVQSGKWKDFRFQEHIGDKVRFTTVPKVGVQERGTTKKDELLAIEEANAKGIARAKGLPITQEECEERAERALEDLLQRLEEDINNVGAVQVCVTVLNFFGLPTINNTAAVEVCKMNVWDDLGGTIALAIAEGSNAIGIFATVATGGLPFFLVPMAVNGPAVVQATARLFLKLACDLILIFTRAFKDTTFKCIGLPEKRDVEVAARAYRHHYQEVHKAVKKAIPNLVQTFQVGKVTVKINKLLDDYKHKVTQDIGSPPADKFRKGFPRLSSSSTLNLSRASTAFEEDSGDLEDFKVIEDASGVAEKLSCTPT</sequence>
<keyword evidence="2" id="KW-1185">Reference proteome</keyword>
<reference evidence="1" key="1">
    <citation type="submission" date="2022-12" db="EMBL/GenBank/DDBJ databases">
        <title>Genome Sequence of Lasiodiplodia mahajangana.</title>
        <authorList>
            <person name="Buettner E."/>
        </authorList>
    </citation>
    <scope>NUCLEOTIDE SEQUENCE</scope>
    <source>
        <strain evidence="1">VT137</strain>
    </source>
</reference>
<proteinExistence type="predicted"/>
<gene>
    <name evidence="1" type="ORF">O1611_g9544</name>
</gene>
<evidence type="ECO:0000313" key="2">
    <source>
        <dbReference type="Proteomes" id="UP001153332"/>
    </source>
</evidence>
<dbReference type="EMBL" id="JAPUUL010003303">
    <property type="protein sequence ID" value="KAJ8123639.1"/>
    <property type="molecule type" value="Genomic_DNA"/>
</dbReference>
<evidence type="ECO:0000313" key="1">
    <source>
        <dbReference type="EMBL" id="KAJ8123639.1"/>
    </source>
</evidence>
<protein>
    <submittedName>
        <fullName evidence="1">Uncharacterized protein</fullName>
    </submittedName>
</protein>
<accession>A0ACC2J8G3</accession>
<name>A0ACC2J8G3_9PEZI</name>